<dbReference type="HOGENOM" id="CLU_026673_3_1_11"/>
<dbReference type="eggNOG" id="COG0604">
    <property type="taxonomic scope" value="Bacteria"/>
</dbReference>
<protein>
    <submittedName>
        <fullName evidence="2">Putative oxidoreductase</fullName>
    </submittedName>
</protein>
<keyword evidence="3" id="KW-1185">Reference proteome</keyword>
<dbReference type="PANTHER" id="PTHR43677">
    <property type="entry name" value="SHORT-CHAIN DEHYDROGENASE/REDUCTASE"/>
    <property type="match status" value="1"/>
</dbReference>
<dbReference type="SMART" id="SM00829">
    <property type="entry name" value="PKS_ER"/>
    <property type="match status" value="1"/>
</dbReference>
<dbReference type="AlphaFoldDB" id="X5EA85"/>
<accession>X5EA85</accession>
<proteinExistence type="predicted"/>
<name>X5EA85_9CORY</name>
<dbReference type="KEGG" id="cgy:CGLY_05615"/>
<dbReference type="InterPro" id="IPR020843">
    <property type="entry name" value="ER"/>
</dbReference>
<dbReference type="InterPro" id="IPR036291">
    <property type="entry name" value="NAD(P)-bd_dom_sf"/>
</dbReference>
<evidence type="ECO:0000259" key="1">
    <source>
        <dbReference type="SMART" id="SM00829"/>
    </source>
</evidence>
<dbReference type="InterPro" id="IPR011032">
    <property type="entry name" value="GroES-like_sf"/>
</dbReference>
<dbReference type="Gene3D" id="3.90.180.10">
    <property type="entry name" value="Medium-chain alcohol dehydrogenases, catalytic domain"/>
    <property type="match status" value="1"/>
</dbReference>
<dbReference type="GO" id="GO:0016491">
    <property type="term" value="F:oxidoreductase activity"/>
    <property type="evidence" value="ECO:0007669"/>
    <property type="project" value="InterPro"/>
</dbReference>
<evidence type="ECO:0000313" key="2">
    <source>
        <dbReference type="EMBL" id="AHW63571.1"/>
    </source>
</evidence>
<dbReference type="InterPro" id="IPR002364">
    <property type="entry name" value="Quin_OxRdtase/zeta-crystal_CS"/>
</dbReference>
<dbReference type="RefSeq" id="WP_038547214.1">
    <property type="nucleotide sequence ID" value="NZ_CP006842.1"/>
</dbReference>
<dbReference type="STRING" id="1404245.CGLY_05615"/>
<evidence type="ECO:0000313" key="3">
    <source>
        <dbReference type="Proteomes" id="UP000023703"/>
    </source>
</evidence>
<dbReference type="Proteomes" id="UP000023703">
    <property type="component" value="Chromosome"/>
</dbReference>
<dbReference type="InterPro" id="IPR051397">
    <property type="entry name" value="Zn-ADH-like_protein"/>
</dbReference>
<dbReference type="PROSITE" id="PS01162">
    <property type="entry name" value="QOR_ZETA_CRYSTAL"/>
    <property type="match status" value="1"/>
</dbReference>
<sequence length="325" mass="33440">MKAVQITSYDGPEGLSYDTIEAPIPGSGEVALDVHYAGANYVEALFADGLVPNPLPWVPGIEVSGHIRALGEGVDGLRVGDAVAALTINNGGGYGQIATTHADLVAPLPMGMDAALAAAVPSNTTTALLALEKVAHLNRGEDILVHAAAGGLGSQFGQVARVLGAGRVVGVVGSEEKRQTASDLGYDEVWLRDEVAEATRRQFDVVVDPVAGPGRLTSLGLLRLGGRLLAVGDAAQAGDQLISSNTLWFSGIGVLGFNLGALSAERPDTVGAYLRRALALVASGEIQVRVSDQVPIQDAPKVLTALRTGNTVGKTVLVHPKRSIA</sequence>
<dbReference type="InterPro" id="IPR013154">
    <property type="entry name" value="ADH-like_N"/>
</dbReference>
<organism evidence="2 3">
    <name type="scientific">Corynebacterium glyciniphilum AJ 3170</name>
    <dbReference type="NCBI Taxonomy" id="1404245"/>
    <lineage>
        <taxon>Bacteria</taxon>
        <taxon>Bacillati</taxon>
        <taxon>Actinomycetota</taxon>
        <taxon>Actinomycetes</taxon>
        <taxon>Mycobacteriales</taxon>
        <taxon>Corynebacteriaceae</taxon>
        <taxon>Corynebacterium</taxon>
    </lineage>
</organism>
<dbReference type="SUPFAM" id="SSF51735">
    <property type="entry name" value="NAD(P)-binding Rossmann-fold domains"/>
    <property type="match status" value="1"/>
</dbReference>
<dbReference type="GO" id="GO:0008270">
    <property type="term" value="F:zinc ion binding"/>
    <property type="evidence" value="ECO:0007669"/>
    <property type="project" value="InterPro"/>
</dbReference>
<dbReference type="SUPFAM" id="SSF50129">
    <property type="entry name" value="GroES-like"/>
    <property type="match status" value="1"/>
</dbReference>
<dbReference type="Gene3D" id="3.40.50.720">
    <property type="entry name" value="NAD(P)-binding Rossmann-like Domain"/>
    <property type="match status" value="1"/>
</dbReference>
<dbReference type="EMBL" id="CP006842">
    <property type="protein sequence ID" value="AHW63571.1"/>
    <property type="molecule type" value="Genomic_DNA"/>
</dbReference>
<dbReference type="InterPro" id="IPR013149">
    <property type="entry name" value="ADH-like_C"/>
</dbReference>
<feature type="domain" description="Enoyl reductase (ER)" evidence="1">
    <location>
        <begin position="11"/>
        <end position="317"/>
    </location>
</feature>
<dbReference type="Pfam" id="PF08240">
    <property type="entry name" value="ADH_N"/>
    <property type="match status" value="1"/>
</dbReference>
<dbReference type="OrthoDB" id="9805883at2"/>
<dbReference type="Pfam" id="PF00107">
    <property type="entry name" value="ADH_zinc_N"/>
    <property type="match status" value="1"/>
</dbReference>
<reference evidence="2 3" key="1">
    <citation type="journal article" date="2015" name="Int. J. Syst. Evol. Microbiol.">
        <title>Revisiting Corynebacterium glyciniphilum (ex Kubota et al., 1972) sp. nov., nom. rev., isolated from putrefied banana.</title>
        <authorList>
            <person name="Al-Dilaimi A."/>
            <person name="Bednarz H."/>
            <person name="Lomker A."/>
            <person name="Niehaus K."/>
            <person name="Kalinowski J."/>
            <person name="Ruckert C."/>
        </authorList>
    </citation>
    <scope>NUCLEOTIDE SEQUENCE [LARGE SCALE GENOMIC DNA]</scope>
    <source>
        <strain evidence="2">AJ 3170</strain>
    </source>
</reference>
<gene>
    <name evidence="2" type="ORF">CGLY_05615</name>
</gene>
<dbReference type="PANTHER" id="PTHR43677:SF4">
    <property type="entry name" value="QUINONE OXIDOREDUCTASE-LIKE PROTEIN 2"/>
    <property type="match status" value="1"/>
</dbReference>